<gene>
    <name evidence="10" type="ORF">IRI77_02645</name>
</gene>
<dbReference type="Pfam" id="PF02108">
    <property type="entry name" value="FliH"/>
    <property type="match status" value="1"/>
</dbReference>
<dbReference type="GO" id="GO:0015031">
    <property type="term" value="P:protein transport"/>
    <property type="evidence" value="ECO:0007669"/>
    <property type="project" value="UniProtKB-KW"/>
</dbReference>
<evidence type="ECO:0000313" key="10">
    <source>
        <dbReference type="EMBL" id="QOY88878.1"/>
    </source>
</evidence>
<keyword evidence="4" id="KW-0813">Transport</keyword>
<evidence type="ECO:0000256" key="6">
    <source>
        <dbReference type="ARBA" id="ARBA00022927"/>
    </source>
</evidence>
<dbReference type="RefSeq" id="WP_194450541.1">
    <property type="nucleotide sequence ID" value="NZ_CP063849.1"/>
</dbReference>
<evidence type="ECO:0000256" key="5">
    <source>
        <dbReference type="ARBA" id="ARBA00022795"/>
    </source>
</evidence>
<dbReference type="KEGG" id="pfer:IRI77_02645"/>
<proteinExistence type="inferred from homology"/>
<keyword evidence="6" id="KW-0653">Protein transport</keyword>
<evidence type="ECO:0000256" key="1">
    <source>
        <dbReference type="ARBA" id="ARBA00003041"/>
    </source>
</evidence>
<evidence type="ECO:0000256" key="8">
    <source>
        <dbReference type="SAM" id="MobiDB-lite"/>
    </source>
</evidence>
<dbReference type="PANTHER" id="PTHR34982">
    <property type="entry name" value="YOP PROTEINS TRANSLOCATION PROTEIN L"/>
    <property type="match status" value="1"/>
</dbReference>
<dbReference type="InterPro" id="IPR018035">
    <property type="entry name" value="Flagellar_FliH/T3SS_HrpE"/>
</dbReference>
<protein>
    <recommendedName>
        <fullName evidence="3">Flagellar assembly protein FliH</fullName>
    </recommendedName>
</protein>
<feature type="domain" description="Flagellar assembly protein FliH/Type III secretion system HrpE" evidence="9">
    <location>
        <begin position="90"/>
        <end position="211"/>
    </location>
</feature>
<evidence type="ECO:0000313" key="11">
    <source>
        <dbReference type="Proteomes" id="UP000593892"/>
    </source>
</evidence>
<evidence type="ECO:0000256" key="4">
    <source>
        <dbReference type="ARBA" id="ARBA00022448"/>
    </source>
</evidence>
<dbReference type="GO" id="GO:0005829">
    <property type="term" value="C:cytosol"/>
    <property type="evidence" value="ECO:0007669"/>
    <property type="project" value="TreeGrafter"/>
</dbReference>
<keyword evidence="5" id="KW-1005">Bacterial flagellum biogenesis</keyword>
<keyword evidence="11" id="KW-1185">Reference proteome</keyword>
<name>A0A7S7NS91_PALFE</name>
<dbReference type="EMBL" id="CP063849">
    <property type="protein sequence ID" value="QOY88878.1"/>
    <property type="molecule type" value="Genomic_DNA"/>
</dbReference>
<evidence type="ECO:0000256" key="2">
    <source>
        <dbReference type="ARBA" id="ARBA00006602"/>
    </source>
</evidence>
<evidence type="ECO:0000256" key="7">
    <source>
        <dbReference type="ARBA" id="ARBA00023225"/>
    </source>
</evidence>
<organism evidence="10 11">
    <name type="scientific">Paludibaculum fermentans</name>
    <dbReference type="NCBI Taxonomy" id="1473598"/>
    <lineage>
        <taxon>Bacteria</taxon>
        <taxon>Pseudomonadati</taxon>
        <taxon>Acidobacteriota</taxon>
        <taxon>Terriglobia</taxon>
        <taxon>Bryobacterales</taxon>
        <taxon>Bryobacteraceae</taxon>
        <taxon>Paludibaculum</taxon>
    </lineage>
</organism>
<keyword evidence="7" id="KW-1006">Bacterial flagellum protein export</keyword>
<dbReference type="Proteomes" id="UP000593892">
    <property type="component" value="Chromosome"/>
</dbReference>
<accession>A0A7S7NS91</accession>
<comment type="similarity">
    <text evidence="2">Belongs to the FliH family.</text>
</comment>
<dbReference type="GO" id="GO:0044781">
    <property type="term" value="P:bacterial-type flagellum organization"/>
    <property type="evidence" value="ECO:0007669"/>
    <property type="project" value="UniProtKB-KW"/>
</dbReference>
<reference evidence="10 11" key="1">
    <citation type="submission" date="2020-10" db="EMBL/GenBank/DDBJ databases">
        <title>Complete genome sequence of Paludibaculum fermentans P105T, a facultatively anaerobic acidobacterium capable of dissimilatory Fe(III) reduction.</title>
        <authorList>
            <person name="Dedysh S.N."/>
            <person name="Beletsky A.V."/>
            <person name="Kulichevskaya I.S."/>
            <person name="Mardanov A.V."/>
            <person name="Ravin N.V."/>
        </authorList>
    </citation>
    <scope>NUCLEOTIDE SEQUENCE [LARGE SCALE GENOMIC DNA]</scope>
    <source>
        <strain evidence="10 11">P105</strain>
    </source>
</reference>
<feature type="region of interest" description="Disordered" evidence="8">
    <location>
        <begin position="1"/>
        <end position="41"/>
    </location>
</feature>
<comment type="function">
    <text evidence="1">Needed for flagellar regrowth and assembly.</text>
</comment>
<sequence>MSSRVLDSSAGRSVRPWFERQASNGHGPTALFATEPQPKPEVERRAEARKEVDEIRQQVEAVKALAFQEGVAAGQAAARAEAQEELRVVLDRLAVSAAQLASLKHKLRKEAEHEILKLTFAVARRIVRRELSMDADTVLGLLNAGLSKISKKDLQSIHVHPGHVEQIRAALEEEGVMTAEVVGDNALALGDILFETKQGELDARLETQFSEIENGFADRM</sequence>
<evidence type="ECO:0000259" key="9">
    <source>
        <dbReference type="Pfam" id="PF02108"/>
    </source>
</evidence>
<dbReference type="PANTHER" id="PTHR34982:SF1">
    <property type="entry name" value="FLAGELLAR ASSEMBLY PROTEIN FLIH"/>
    <property type="match status" value="1"/>
</dbReference>
<dbReference type="AlphaFoldDB" id="A0A7S7NS91"/>
<dbReference type="InterPro" id="IPR051472">
    <property type="entry name" value="T3SS_Stator/FliH"/>
</dbReference>
<evidence type="ECO:0000256" key="3">
    <source>
        <dbReference type="ARBA" id="ARBA00016507"/>
    </source>
</evidence>